<accession>A0A0P9X7X9</accession>
<dbReference type="AlphaFoldDB" id="A0A0P9X7X9"/>
<dbReference type="EMBL" id="LJRC01000280">
    <property type="protein sequence ID" value="KPY30305.1"/>
    <property type="molecule type" value="Genomic_DNA"/>
</dbReference>
<comment type="caution">
    <text evidence="1">The sequence shown here is derived from an EMBL/GenBank/DDBJ whole genome shotgun (WGS) entry which is preliminary data.</text>
</comment>
<organism evidence="1 2">
    <name type="scientific">Pseudomonas syringae pv. primulae</name>
    <dbReference type="NCBI Taxonomy" id="251707"/>
    <lineage>
        <taxon>Bacteria</taxon>
        <taxon>Pseudomonadati</taxon>
        <taxon>Pseudomonadota</taxon>
        <taxon>Gammaproteobacteria</taxon>
        <taxon>Pseudomonadales</taxon>
        <taxon>Pseudomonadaceae</taxon>
        <taxon>Pseudomonas</taxon>
    </lineage>
</organism>
<sequence length="128" mass="12948">MNSKASAVKSVLQILSTPSGRAATVFIPLLLASSLSLARDGTLSFHGSVVNSSCEVSASAPGSANKDLRSLTVSPGITIQISAVKDACADNSAPFVAVYQELPALPVSSTAGQPTVTARAGLVTLTYQ</sequence>
<dbReference type="PATRIC" id="fig|251707.3.peg.1869"/>
<evidence type="ECO:0000313" key="2">
    <source>
        <dbReference type="Proteomes" id="UP000050562"/>
    </source>
</evidence>
<proteinExistence type="predicted"/>
<evidence type="ECO:0008006" key="3">
    <source>
        <dbReference type="Google" id="ProtNLM"/>
    </source>
</evidence>
<gene>
    <name evidence="1" type="ORF">ALO52_01451</name>
</gene>
<dbReference type="RefSeq" id="WP_057411028.1">
    <property type="nucleotide sequence ID" value="NZ_LJRC01000280.1"/>
</dbReference>
<reference evidence="1 2" key="1">
    <citation type="submission" date="2015-09" db="EMBL/GenBank/DDBJ databases">
        <title>Genome announcement of multiple Pseudomonas syringae strains.</title>
        <authorList>
            <person name="Thakur S."/>
            <person name="Wang P.W."/>
            <person name="Gong Y."/>
            <person name="Weir B.S."/>
            <person name="Guttman D.S."/>
        </authorList>
    </citation>
    <scope>NUCLEOTIDE SEQUENCE [LARGE SCALE GENOMIC DNA]</scope>
    <source>
        <strain evidence="1 2">ICMP3956</strain>
    </source>
</reference>
<dbReference type="Proteomes" id="UP000050562">
    <property type="component" value="Unassembled WGS sequence"/>
</dbReference>
<name>A0A0P9X7X9_9PSED</name>
<protein>
    <recommendedName>
        <fullName evidence="3">Fimbrial protein</fullName>
    </recommendedName>
</protein>
<evidence type="ECO:0000313" key="1">
    <source>
        <dbReference type="EMBL" id="KPY30305.1"/>
    </source>
</evidence>